<dbReference type="PANTHER" id="PTHR35046">
    <property type="entry name" value="ZINC KNUCKLE (CCHC-TYPE) FAMILY PROTEIN"/>
    <property type="match status" value="1"/>
</dbReference>
<feature type="domain" description="CCHC-type" evidence="3">
    <location>
        <begin position="38"/>
        <end position="53"/>
    </location>
</feature>
<evidence type="ECO:0000256" key="2">
    <source>
        <dbReference type="SAM" id="MobiDB-lite"/>
    </source>
</evidence>
<dbReference type="GO" id="GO:0003676">
    <property type="term" value="F:nucleic acid binding"/>
    <property type="evidence" value="ECO:0007669"/>
    <property type="project" value="InterPro"/>
</dbReference>
<evidence type="ECO:0000313" key="4">
    <source>
        <dbReference type="EMBL" id="KAJ9562558.1"/>
    </source>
</evidence>
<dbReference type="InterPro" id="IPR001878">
    <property type="entry name" value="Znf_CCHC"/>
</dbReference>
<evidence type="ECO:0000256" key="1">
    <source>
        <dbReference type="PROSITE-ProRule" id="PRU00047"/>
    </source>
</evidence>
<comment type="caution">
    <text evidence="4">The sequence shown here is derived from an EMBL/GenBank/DDBJ whole genome shotgun (WGS) entry which is preliminary data.</text>
</comment>
<keyword evidence="1" id="KW-0862">Zinc</keyword>
<reference evidence="4" key="1">
    <citation type="submission" date="2023-03" db="EMBL/GenBank/DDBJ databases">
        <title>Chromosome-scale reference genome and RAD-based genetic map of yellow starthistle (Centaurea solstitialis) reveal putative structural variation and QTLs associated with invader traits.</title>
        <authorList>
            <person name="Reatini B."/>
            <person name="Cang F.A."/>
            <person name="Jiang Q."/>
            <person name="Mckibben M.T.W."/>
            <person name="Barker M.S."/>
            <person name="Rieseberg L.H."/>
            <person name="Dlugosch K.M."/>
        </authorList>
    </citation>
    <scope>NUCLEOTIDE SEQUENCE</scope>
    <source>
        <strain evidence="4">CAN-66</strain>
        <tissue evidence="4">Leaf</tissue>
    </source>
</reference>
<feature type="compositionally biased region" description="Basic and acidic residues" evidence="2">
    <location>
        <begin position="1"/>
        <end position="12"/>
    </location>
</feature>
<dbReference type="GO" id="GO:0008270">
    <property type="term" value="F:zinc ion binding"/>
    <property type="evidence" value="ECO:0007669"/>
    <property type="project" value="UniProtKB-KW"/>
</dbReference>
<proteinExistence type="predicted"/>
<dbReference type="PANTHER" id="PTHR35046:SF18">
    <property type="entry name" value="RNA-DIRECTED DNA POLYMERASE"/>
    <property type="match status" value="1"/>
</dbReference>
<organism evidence="4 5">
    <name type="scientific">Centaurea solstitialis</name>
    <name type="common">yellow star-thistle</name>
    <dbReference type="NCBI Taxonomy" id="347529"/>
    <lineage>
        <taxon>Eukaryota</taxon>
        <taxon>Viridiplantae</taxon>
        <taxon>Streptophyta</taxon>
        <taxon>Embryophyta</taxon>
        <taxon>Tracheophyta</taxon>
        <taxon>Spermatophyta</taxon>
        <taxon>Magnoliopsida</taxon>
        <taxon>eudicotyledons</taxon>
        <taxon>Gunneridae</taxon>
        <taxon>Pentapetalae</taxon>
        <taxon>asterids</taxon>
        <taxon>campanulids</taxon>
        <taxon>Asterales</taxon>
        <taxon>Asteraceae</taxon>
        <taxon>Carduoideae</taxon>
        <taxon>Cardueae</taxon>
        <taxon>Centaureinae</taxon>
        <taxon>Centaurea</taxon>
    </lineage>
</organism>
<dbReference type="InterPro" id="IPR036875">
    <property type="entry name" value="Znf_CCHC_sf"/>
</dbReference>
<dbReference type="SMART" id="SM00343">
    <property type="entry name" value="ZnF_C2HC"/>
    <property type="match status" value="1"/>
</dbReference>
<keyword evidence="1" id="KW-0863">Zinc-finger</keyword>
<dbReference type="SUPFAM" id="SSF57756">
    <property type="entry name" value="Retrovirus zinc finger-like domains"/>
    <property type="match status" value="1"/>
</dbReference>
<accession>A0AA38TKE7</accession>
<sequence length="140" mass="15823">MVTRPTPRDSDPPRTTTTAKLTAPKPVNPYAKPSAPMCYRCGLPGHKSNECSNRRTIGLVDDEEYGDEEEEYEGADFVEEDFKEEKTDNEKNLFQSYCSINKKICNLIIDNGCCENLVAQKLIDHLGVTLIFQNLNFSLK</sequence>
<dbReference type="Proteomes" id="UP001172457">
    <property type="component" value="Chromosome 2"/>
</dbReference>
<protein>
    <recommendedName>
        <fullName evidence="3">CCHC-type domain-containing protein</fullName>
    </recommendedName>
</protein>
<gene>
    <name evidence="4" type="ORF">OSB04_007718</name>
</gene>
<dbReference type="PROSITE" id="PS50158">
    <property type="entry name" value="ZF_CCHC"/>
    <property type="match status" value="1"/>
</dbReference>
<feature type="region of interest" description="Disordered" evidence="2">
    <location>
        <begin position="1"/>
        <end position="28"/>
    </location>
</feature>
<evidence type="ECO:0000259" key="3">
    <source>
        <dbReference type="PROSITE" id="PS50158"/>
    </source>
</evidence>
<dbReference type="AlphaFoldDB" id="A0AA38TKE7"/>
<keyword evidence="5" id="KW-1185">Reference proteome</keyword>
<name>A0AA38TKE7_9ASTR</name>
<feature type="compositionally biased region" description="Low complexity" evidence="2">
    <location>
        <begin position="13"/>
        <end position="25"/>
    </location>
</feature>
<evidence type="ECO:0000313" key="5">
    <source>
        <dbReference type="Proteomes" id="UP001172457"/>
    </source>
</evidence>
<dbReference type="Gene3D" id="4.10.60.10">
    <property type="entry name" value="Zinc finger, CCHC-type"/>
    <property type="match status" value="1"/>
</dbReference>
<keyword evidence="1" id="KW-0479">Metal-binding</keyword>
<dbReference type="EMBL" id="JARYMX010000002">
    <property type="protein sequence ID" value="KAJ9562558.1"/>
    <property type="molecule type" value="Genomic_DNA"/>
</dbReference>